<name>M1UT40_9CORY</name>
<dbReference type="InterPro" id="IPR012406">
    <property type="entry name" value="UreE"/>
</dbReference>
<reference evidence="7 8" key="1">
    <citation type="submission" date="2013-02" db="EMBL/GenBank/DDBJ databases">
        <title>The complete genome sequence of Corynebacterium callunae DSM 20147.</title>
        <authorList>
            <person name="Ruckert C."/>
            <person name="Albersmeier A."/>
            <person name="Kalinowski J."/>
        </authorList>
    </citation>
    <scope>NUCLEOTIDE SEQUENCE [LARGE SCALE GENOMIC DNA]</scope>
    <source>
        <strain evidence="7 8">DSM 20147</strain>
    </source>
</reference>
<dbReference type="InterPro" id="IPR004029">
    <property type="entry name" value="UreE_N"/>
</dbReference>
<dbReference type="EMBL" id="CP004354">
    <property type="protein sequence ID" value="AGG66327.1"/>
    <property type="molecule type" value="Genomic_DNA"/>
</dbReference>
<keyword evidence="8" id="KW-1185">Reference proteome</keyword>
<dbReference type="InterPro" id="IPR007864">
    <property type="entry name" value="UreE_C_dom"/>
</dbReference>
<comment type="similarity">
    <text evidence="5">Belongs to the UreE family.</text>
</comment>
<dbReference type="GO" id="GO:0016151">
    <property type="term" value="F:nickel cation binding"/>
    <property type="evidence" value="ECO:0007669"/>
    <property type="project" value="UniProtKB-UniRule"/>
</dbReference>
<dbReference type="OrthoDB" id="9810882at2"/>
<evidence type="ECO:0000259" key="6">
    <source>
        <dbReference type="SMART" id="SM00988"/>
    </source>
</evidence>
<evidence type="ECO:0000256" key="4">
    <source>
        <dbReference type="ARBA" id="ARBA00023186"/>
    </source>
</evidence>
<keyword evidence="4 5" id="KW-0143">Chaperone</keyword>
<dbReference type="PIRSF" id="PIRSF036402">
    <property type="entry name" value="Ureas_acces_UreE"/>
    <property type="match status" value="1"/>
</dbReference>
<dbReference type="GO" id="GO:0051082">
    <property type="term" value="F:unfolded protein binding"/>
    <property type="evidence" value="ECO:0007669"/>
    <property type="project" value="UniProtKB-UniRule"/>
</dbReference>
<evidence type="ECO:0000256" key="3">
    <source>
        <dbReference type="ARBA" id="ARBA00022596"/>
    </source>
</evidence>
<evidence type="ECO:0000256" key="5">
    <source>
        <dbReference type="HAMAP-Rule" id="MF_00822"/>
    </source>
</evidence>
<dbReference type="SUPFAM" id="SSF69287">
    <property type="entry name" value="Urease metallochaperone UreE, N-terminal domain"/>
    <property type="match status" value="1"/>
</dbReference>
<dbReference type="NCBIfam" id="NF009757">
    <property type="entry name" value="PRK13261.2-3"/>
    <property type="match status" value="1"/>
</dbReference>
<dbReference type="AlphaFoldDB" id="M1UT40"/>
<feature type="domain" description="UreE urease accessory N-terminal" evidence="6">
    <location>
        <begin position="6"/>
        <end position="71"/>
    </location>
</feature>
<dbReference type="HAMAP" id="MF_00822">
    <property type="entry name" value="UreE"/>
    <property type="match status" value="1"/>
</dbReference>
<keyword evidence="2 5" id="KW-0963">Cytoplasm</keyword>
<dbReference type="GO" id="GO:0006457">
    <property type="term" value="P:protein folding"/>
    <property type="evidence" value="ECO:0007669"/>
    <property type="project" value="InterPro"/>
</dbReference>
<dbReference type="STRING" id="1121353.H924_04405"/>
<dbReference type="Proteomes" id="UP000011760">
    <property type="component" value="Chromosome"/>
</dbReference>
<evidence type="ECO:0000256" key="1">
    <source>
        <dbReference type="ARBA" id="ARBA00004496"/>
    </source>
</evidence>
<dbReference type="GO" id="GO:0005737">
    <property type="term" value="C:cytoplasm"/>
    <property type="evidence" value="ECO:0007669"/>
    <property type="project" value="UniProtKB-SubCell"/>
</dbReference>
<dbReference type="GO" id="GO:0019627">
    <property type="term" value="P:urea metabolic process"/>
    <property type="evidence" value="ECO:0007669"/>
    <property type="project" value="InterPro"/>
</dbReference>
<accession>M1UT40</accession>
<proteinExistence type="inferred from homology"/>
<dbReference type="eggNOG" id="COG2371">
    <property type="taxonomic scope" value="Bacteria"/>
</dbReference>
<dbReference type="CDD" id="cd00571">
    <property type="entry name" value="UreE"/>
    <property type="match status" value="1"/>
</dbReference>
<dbReference type="SUPFAM" id="SSF69737">
    <property type="entry name" value="Urease metallochaperone UreE, C-terminal domain"/>
    <property type="match status" value="1"/>
</dbReference>
<dbReference type="GO" id="GO:0065003">
    <property type="term" value="P:protein-containing complex assembly"/>
    <property type="evidence" value="ECO:0007669"/>
    <property type="project" value="InterPro"/>
</dbReference>
<dbReference type="SMART" id="SM00988">
    <property type="entry name" value="UreE_N"/>
    <property type="match status" value="1"/>
</dbReference>
<evidence type="ECO:0000256" key="2">
    <source>
        <dbReference type="ARBA" id="ARBA00022490"/>
    </source>
</evidence>
<dbReference type="HOGENOM" id="CLU_093757_3_1_11"/>
<sequence>MIINKILGNIHDDPSLITPHTEKITLVDAALVKRIQRLQSDHNTEVGLRLPSGHPPLRDGDVLFIEGSNSIVIQAAPTDILKITPKDMKEMAFAAHSLGNRHLPAQFSEDALIVQFDSTVVDFLEHYQIAYVREAAVMPKPFRHAEHTH</sequence>
<dbReference type="PATRIC" id="fig|1121353.3.peg.902"/>
<dbReference type="Gene3D" id="3.30.70.790">
    <property type="entry name" value="UreE, C-terminal domain"/>
    <property type="match status" value="1"/>
</dbReference>
<dbReference type="KEGG" id="ccn:H924_04405"/>
<dbReference type="Gene3D" id="2.60.260.20">
    <property type="entry name" value="Urease metallochaperone UreE, N-terminal domain"/>
    <property type="match status" value="1"/>
</dbReference>
<dbReference type="Pfam" id="PF05194">
    <property type="entry name" value="UreE_C"/>
    <property type="match status" value="1"/>
</dbReference>
<gene>
    <name evidence="5 7" type="primary">ureE</name>
    <name evidence="7" type="ORF">H924_04405</name>
</gene>
<comment type="function">
    <text evidence="5">Involved in urease metallocenter assembly. Binds nickel. Probably functions as a nickel donor during metallocenter assembly.</text>
</comment>
<dbReference type="RefSeq" id="WP_015650762.1">
    <property type="nucleotide sequence ID" value="NC_020506.1"/>
</dbReference>
<evidence type="ECO:0000313" key="7">
    <source>
        <dbReference type="EMBL" id="AGG66327.1"/>
    </source>
</evidence>
<comment type="subcellular location">
    <subcellularLocation>
        <location evidence="1 5">Cytoplasm</location>
    </subcellularLocation>
</comment>
<keyword evidence="3 5" id="KW-0533">Nickel</keyword>
<protein>
    <recommendedName>
        <fullName evidence="5">Urease accessory protein UreE</fullName>
    </recommendedName>
</protein>
<dbReference type="InterPro" id="IPR036118">
    <property type="entry name" value="UreE_N_sf"/>
</dbReference>
<organism evidence="7 8">
    <name type="scientific">Corynebacterium callunae DSM 20147</name>
    <dbReference type="NCBI Taxonomy" id="1121353"/>
    <lineage>
        <taxon>Bacteria</taxon>
        <taxon>Bacillati</taxon>
        <taxon>Actinomycetota</taxon>
        <taxon>Actinomycetes</taxon>
        <taxon>Mycobacteriales</taxon>
        <taxon>Corynebacteriaceae</taxon>
        <taxon>Corynebacterium</taxon>
    </lineage>
</organism>
<evidence type="ECO:0000313" key="8">
    <source>
        <dbReference type="Proteomes" id="UP000011760"/>
    </source>
</evidence>
<dbReference type="Pfam" id="PF02814">
    <property type="entry name" value="UreE_N"/>
    <property type="match status" value="1"/>
</dbReference>